<dbReference type="EC" id="4.3.2.7" evidence="1"/>
<dbReference type="Proteomes" id="UP000199441">
    <property type="component" value="Unassembled WGS sequence"/>
</dbReference>
<dbReference type="PANTHER" id="PTHR12192:SF2">
    <property type="entry name" value="GLUTATHIONE-SPECIFIC GAMMA-GLUTAMYLCYCLOTRANSFERASE 2"/>
    <property type="match status" value="1"/>
</dbReference>
<organism evidence="3 4">
    <name type="scientific">Litoreibacter albidus</name>
    <dbReference type="NCBI Taxonomy" id="670155"/>
    <lineage>
        <taxon>Bacteria</taxon>
        <taxon>Pseudomonadati</taxon>
        <taxon>Pseudomonadota</taxon>
        <taxon>Alphaproteobacteria</taxon>
        <taxon>Rhodobacterales</taxon>
        <taxon>Roseobacteraceae</taxon>
        <taxon>Litoreibacter</taxon>
    </lineage>
</organism>
<dbReference type="GO" id="GO:0061928">
    <property type="term" value="F:glutathione specific gamma-glutamylcyclotransferase activity"/>
    <property type="evidence" value="ECO:0007669"/>
    <property type="project" value="UniProtKB-EC"/>
</dbReference>
<dbReference type="InterPro" id="IPR013024">
    <property type="entry name" value="GGCT-like"/>
</dbReference>
<gene>
    <name evidence="3" type="ORF">SAMN04488001_0295</name>
</gene>
<evidence type="ECO:0000256" key="1">
    <source>
        <dbReference type="ARBA" id="ARBA00012344"/>
    </source>
</evidence>
<dbReference type="CDD" id="cd06661">
    <property type="entry name" value="GGCT_like"/>
    <property type="match status" value="1"/>
</dbReference>
<accession>A0A1H2QU02</accession>
<dbReference type="RefSeq" id="WP_089945574.1">
    <property type="nucleotide sequence ID" value="NZ_FNOI01000001.1"/>
</dbReference>
<sequence length="178" mass="19853">MTDTPLWVFGYGSLMWNPGFTPAEQVLARLGGFHRSFCMWSIHHRGSEEEPGLVLALDEADAVCDGVALRVADAERDQVLAYLRERELVSAAYVEQVHELELRDGRKVAGLCYVIEQDHIQYCGGLELERQAQVIAKAVGGRGPNTEYLFNTAQQLDAYGIKDADMDWLVARVRQLAG</sequence>
<dbReference type="GO" id="GO:0006751">
    <property type="term" value="P:glutathione catabolic process"/>
    <property type="evidence" value="ECO:0007669"/>
    <property type="project" value="InterPro"/>
</dbReference>
<dbReference type="InterPro" id="IPR036568">
    <property type="entry name" value="GGCT-like_sf"/>
</dbReference>
<proteinExistence type="predicted"/>
<dbReference type="STRING" id="670155.SAMN04488001_0295"/>
<dbReference type="OrthoDB" id="9795692at2"/>
<keyword evidence="4" id="KW-1185">Reference proteome</keyword>
<evidence type="ECO:0000313" key="4">
    <source>
        <dbReference type="Proteomes" id="UP000199441"/>
    </source>
</evidence>
<dbReference type="InterPro" id="IPR006840">
    <property type="entry name" value="ChaC"/>
</dbReference>
<evidence type="ECO:0000256" key="2">
    <source>
        <dbReference type="ARBA" id="ARBA00023239"/>
    </source>
</evidence>
<keyword evidence="2" id="KW-0456">Lyase</keyword>
<dbReference type="PANTHER" id="PTHR12192">
    <property type="entry name" value="CATION TRANSPORT PROTEIN CHAC-RELATED"/>
    <property type="match status" value="1"/>
</dbReference>
<dbReference type="Gene3D" id="3.10.490.10">
    <property type="entry name" value="Gamma-glutamyl cyclotransferase-like"/>
    <property type="match status" value="1"/>
</dbReference>
<name>A0A1H2QU02_9RHOB</name>
<dbReference type="AlphaFoldDB" id="A0A1H2QU02"/>
<dbReference type="EMBL" id="FNOI01000001">
    <property type="protein sequence ID" value="SDW10605.1"/>
    <property type="molecule type" value="Genomic_DNA"/>
</dbReference>
<evidence type="ECO:0000313" key="3">
    <source>
        <dbReference type="EMBL" id="SDW10605.1"/>
    </source>
</evidence>
<dbReference type="SUPFAM" id="SSF110857">
    <property type="entry name" value="Gamma-glutamyl cyclotransferase-like"/>
    <property type="match status" value="1"/>
</dbReference>
<reference evidence="4" key="1">
    <citation type="submission" date="2016-10" db="EMBL/GenBank/DDBJ databases">
        <authorList>
            <person name="Varghese N."/>
            <person name="Submissions S."/>
        </authorList>
    </citation>
    <scope>NUCLEOTIDE SEQUENCE [LARGE SCALE GENOMIC DNA]</scope>
    <source>
        <strain evidence="4">DSM 26922</strain>
    </source>
</reference>
<protein>
    <recommendedName>
        <fullName evidence="1">glutathione-specific gamma-glutamylcyclotransferase</fullName>
        <ecNumber evidence="1">4.3.2.7</ecNumber>
    </recommendedName>
</protein>
<dbReference type="Pfam" id="PF04752">
    <property type="entry name" value="ChaC"/>
    <property type="match status" value="1"/>
</dbReference>
<dbReference type="GO" id="GO:0005737">
    <property type="term" value="C:cytoplasm"/>
    <property type="evidence" value="ECO:0007669"/>
    <property type="project" value="TreeGrafter"/>
</dbReference>